<dbReference type="Proteomes" id="UP000233837">
    <property type="component" value="Unassembled WGS sequence"/>
</dbReference>
<organism evidence="1 2">
    <name type="scientific">Dendrobium catenatum</name>
    <dbReference type="NCBI Taxonomy" id="906689"/>
    <lineage>
        <taxon>Eukaryota</taxon>
        <taxon>Viridiplantae</taxon>
        <taxon>Streptophyta</taxon>
        <taxon>Embryophyta</taxon>
        <taxon>Tracheophyta</taxon>
        <taxon>Spermatophyta</taxon>
        <taxon>Magnoliopsida</taxon>
        <taxon>Liliopsida</taxon>
        <taxon>Asparagales</taxon>
        <taxon>Orchidaceae</taxon>
        <taxon>Epidendroideae</taxon>
        <taxon>Malaxideae</taxon>
        <taxon>Dendrobiinae</taxon>
        <taxon>Dendrobium</taxon>
    </lineage>
</organism>
<evidence type="ECO:0000313" key="1">
    <source>
        <dbReference type="EMBL" id="PKU73785.1"/>
    </source>
</evidence>
<dbReference type="AlphaFoldDB" id="A0A2I0WDQ2"/>
<sequence>MGGAIRLPVFFVWSAPSGRKGERWSSFMVRRRQSKRSGEGEPFSALLCGSSVLGECGREGKGGFHPPLLAVSGRKRGRSGPSKEEVEGFSFLPNQFRRPLGDEISIRRLLNSRTCYLERLDIKQSLPEAFQTLKTAVWSVLGQQIHSNKFLLRNSVDSSGDIWKGLDSSLPPWEHLG</sequence>
<evidence type="ECO:0000313" key="2">
    <source>
        <dbReference type="Proteomes" id="UP000233837"/>
    </source>
</evidence>
<protein>
    <submittedName>
        <fullName evidence="1">Uncharacterized protein</fullName>
    </submittedName>
</protein>
<gene>
    <name evidence="1" type="ORF">MA16_Dca026119</name>
</gene>
<proteinExistence type="predicted"/>
<keyword evidence="2" id="KW-1185">Reference proteome</keyword>
<accession>A0A2I0WDQ2</accession>
<reference evidence="1 2" key="2">
    <citation type="journal article" date="2017" name="Nature">
        <title>The Apostasia genome and the evolution of orchids.</title>
        <authorList>
            <person name="Zhang G.Q."/>
            <person name="Liu K.W."/>
            <person name="Li Z."/>
            <person name="Lohaus R."/>
            <person name="Hsiao Y.Y."/>
            <person name="Niu S.C."/>
            <person name="Wang J.Y."/>
            <person name="Lin Y.C."/>
            <person name="Xu Q."/>
            <person name="Chen L.J."/>
            <person name="Yoshida K."/>
            <person name="Fujiwara S."/>
            <person name="Wang Z.W."/>
            <person name="Zhang Y.Q."/>
            <person name="Mitsuda N."/>
            <person name="Wang M."/>
            <person name="Liu G.H."/>
            <person name="Pecoraro L."/>
            <person name="Huang H.X."/>
            <person name="Xiao X.J."/>
            <person name="Lin M."/>
            <person name="Wu X.Y."/>
            <person name="Wu W.L."/>
            <person name="Chen Y.Y."/>
            <person name="Chang S.B."/>
            <person name="Sakamoto S."/>
            <person name="Ohme-Takagi M."/>
            <person name="Yagi M."/>
            <person name="Zeng S.J."/>
            <person name="Shen C.Y."/>
            <person name="Yeh C.M."/>
            <person name="Luo Y.B."/>
            <person name="Tsai W.C."/>
            <person name="Van de Peer Y."/>
            <person name="Liu Z.J."/>
        </authorList>
    </citation>
    <scope>NUCLEOTIDE SEQUENCE [LARGE SCALE GENOMIC DNA]</scope>
    <source>
        <tissue evidence="1">The whole plant</tissue>
    </source>
</reference>
<dbReference type="EMBL" id="KZ502724">
    <property type="protein sequence ID" value="PKU73785.1"/>
    <property type="molecule type" value="Genomic_DNA"/>
</dbReference>
<name>A0A2I0WDQ2_9ASPA</name>
<reference evidence="1 2" key="1">
    <citation type="journal article" date="2016" name="Sci. Rep.">
        <title>The Dendrobium catenatum Lindl. genome sequence provides insights into polysaccharide synthase, floral development and adaptive evolution.</title>
        <authorList>
            <person name="Zhang G.Q."/>
            <person name="Xu Q."/>
            <person name="Bian C."/>
            <person name="Tsai W.C."/>
            <person name="Yeh C.M."/>
            <person name="Liu K.W."/>
            <person name="Yoshida K."/>
            <person name="Zhang L.S."/>
            <person name="Chang S.B."/>
            <person name="Chen F."/>
            <person name="Shi Y."/>
            <person name="Su Y.Y."/>
            <person name="Zhang Y.Q."/>
            <person name="Chen L.J."/>
            <person name="Yin Y."/>
            <person name="Lin M."/>
            <person name="Huang H."/>
            <person name="Deng H."/>
            <person name="Wang Z.W."/>
            <person name="Zhu S.L."/>
            <person name="Zhao X."/>
            <person name="Deng C."/>
            <person name="Niu S.C."/>
            <person name="Huang J."/>
            <person name="Wang M."/>
            <person name="Liu G.H."/>
            <person name="Yang H.J."/>
            <person name="Xiao X.J."/>
            <person name="Hsiao Y.Y."/>
            <person name="Wu W.L."/>
            <person name="Chen Y.Y."/>
            <person name="Mitsuda N."/>
            <person name="Ohme-Takagi M."/>
            <person name="Luo Y.B."/>
            <person name="Van de Peer Y."/>
            <person name="Liu Z.J."/>
        </authorList>
    </citation>
    <scope>NUCLEOTIDE SEQUENCE [LARGE SCALE GENOMIC DNA]</scope>
    <source>
        <tissue evidence="1">The whole plant</tissue>
    </source>
</reference>